<keyword evidence="2" id="KW-1185">Reference proteome</keyword>
<dbReference type="Proteomes" id="UP000828048">
    <property type="component" value="Chromosome 9"/>
</dbReference>
<protein>
    <submittedName>
        <fullName evidence="1">Uncharacterized protein</fullName>
    </submittedName>
</protein>
<evidence type="ECO:0000313" key="2">
    <source>
        <dbReference type="Proteomes" id="UP000828048"/>
    </source>
</evidence>
<comment type="caution">
    <text evidence="1">The sequence shown here is derived from an EMBL/GenBank/DDBJ whole genome shotgun (WGS) entry which is preliminary data.</text>
</comment>
<proteinExistence type="predicted"/>
<organism evidence="1 2">
    <name type="scientific">Vaccinium darrowii</name>
    <dbReference type="NCBI Taxonomy" id="229202"/>
    <lineage>
        <taxon>Eukaryota</taxon>
        <taxon>Viridiplantae</taxon>
        <taxon>Streptophyta</taxon>
        <taxon>Embryophyta</taxon>
        <taxon>Tracheophyta</taxon>
        <taxon>Spermatophyta</taxon>
        <taxon>Magnoliopsida</taxon>
        <taxon>eudicotyledons</taxon>
        <taxon>Gunneridae</taxon>
        <taxon>Pentapetalae</taxon>
        <taxon>asterids</taxon>
        <taxon>Ericales</taxon>
        <taxon>Ericaceae</taxon>
        <taxon>Vaccinioideae</taxon>
        <taxon>Vaccinieae</taxon>
        <taxon>Vaccinium</taxon>
    </lineage>
</organism>
<name>A0ACB7ZJH2_9ERIC</name>
<dbReference type="EMBL" id="CM037159">
    <property type="protein sequence ID" value="KAH7865983.1"/>
    <property type="molecule type" value="Genomic_DNA"/>
</dbReference>
<reference evidence="1 2" key="1">
    <citation type="journal article" date="2021" name="Hortic Res">
        <title>High-quality reference genome and annotation aids understanding of berry development for evergreen blueberry (Vaccinium darrowii).</title>
        <authorList>
            <person name="Yu J."/>
            <person name="Hulse-Kemp A.M."/>
            <person name="Babiker E."/>
            <person name="Staton M."/>
        </authorList>
    </citation>
    <scope>NUCLEOTIDE SEQUENCE [LARGE SCALE GENOMIC DNA]</scope>
    <source>
        <strain evidence="2">cv. NJ 8807/NJ 8810</strain>
        <tissue evidence="1">Young leaf</tissue>
    </source>
</reference>
<sequence length="161" mass="18953">MDSFPESETTFLPPGVLEHCFILVDILSAVPRWIPFKFFSYWMKNVQFKSEVQKSWGLPISGPCCYHLYRRLTTLKLLLRSLNRHFFSRIGERVHQAREELAFAQEQCAKYPFNASLASEEKALYAKFIDLSLAEESFNRQKSRVQWLAWGIRILGLFIRK</sequence>
<gene>
    <name evidence="1" type="ORF">Vadar_013903</name>
</gene>
<evidence type="ECO:0000313" key="1">
    <source>
        <dbReference type="EMBL" id="KAH7865983.1"/>
    </source>
</evidence>
<accession>A0ACB7ZJH2</accession>